<protein>
    <submittedName>
        <fullName evidence="2">Uncharacterized protein</fullName>
    </submittedName>
</protein>
<dbReference type="RefSeq" id="XP_025353560.1">
    <property type="nucleotide sequence ID" value="XM_025501793.1"/>
</dbReference>
<dbReference type="EMBL" id="KZ819604">
    <property type="protein sequence ID" value="PWN33258.1"/>
    <property type="molecule type" value="Genomic_DNA"/>
</dbReference>
<dbReference type="InParanoid" id="A0A316V8A2"/>
<feature type="compositionally biased region" description="Acidic residues" evidence="1">
    <location>
        <begin position="374"/>
        <end position="393"/>
    </location>
</feature>
<feature type="region of interest" description="Disordered" evidence="1">
    <location>
        <begin position="238"/>
        <end position="263"/>
    </location>
</feature>
<reference evidence="2 3" key="1">
    <citation type="journal article" date="2018" name="Mol. Biol. Evol.">
        <title>Broad Genomic Sampling Reveals a Smut Pathogenic Ancestry of the Fungal Clade Ustilaginomycotina.</title>
        <authorList>
            <person name="Kijpornyongpan T."/>
            <person name="Mondo S.J."/>
            <person name="Barry K."/>
            <person name="Sandor L."/>
            <person name="Lee J."/>
            <person name="Lipzen A."/>
            <person name="Pangilinan J."/>
            <person name="LaButti K."/>
            <person name="Hainaut M."/>
            <person name="Henrissat B."/>
            <person name="Grigoriev I.V."/>
            <person name="Spatafora J.W."/>
            <person name="Aime M.C."/>
        </authorList>
    </citation>
    <scope>NUCLEOTIDE SEQUENCE [LARGE SCALE GENOMIC DNA]</scope>
    <source>
        <strain evidence="2 3">MCA 3882</strain>
    </source>
</reference>
<dbReference type="Proteomes" id="UP000245771">
    <property type="component" value="Unassembled WGS sequence"/>
</dbReference>
<accession>A0A316V8A2</accession>
<feature type="compositionally biased region" description="Basic and acidic residues" evidence="1">
    <location>
        <begin position="318"/>
        <end position="350"/>
    </location>
</feature>
<organism evidence="2 3">
    <name type="scientific">Meira miltonrushii</name>
    <dbReference type="NCBI Taxonomy" id="1280837"/>
    <lineage>
        <taxon>Eukaryota</taxon>
        <taxon>Fungi</taxon>
        <taxon>Dikarya</taxon>
        <taxon>Basidiomycota</taxon>
        <taxon>Ustilaginomycotina</taxon>
        <taxon>Exobasidiomycetes</taxon>
        <taxon>Exobasidiales</taxon>
        <taxon>Brachybasidiaceae</taxon>
        <taxon>Meira</taxon>
    </lineage>
</organism>
<name>A0A316V8A2_9BASI</name>
<evidence type="ECO:0000313" key="2">
    <source>
        <dbReference type="EMBL" id="PWN33258.1"/>
    </source>
</evidence>
<dbReference type="AlphaFoldDB" id="A0A316V8A2"/>
<evidence type="ECO:0000313" key="3">
    <source>
        <dbReference type="Proteomes" id="UP000245771"/>
    </source>
</evidence>
<sequence>MVGMDHPPSSFKQRAFRKLSSEASLRSFFSCDPSARPLSAQSHRSFTTCRSKMNMYDSFSLKENHSDDQLLCQKEFFDLTSPLSSSSASLNEKLSKTKVGKKLSIILSRLKADWNGMVCKKANKTKSVCHKRYATVDVAYDPQDIFTNESFFVHSSDVPQYTGISSTMSQKHYRTRNVTFDVDDDPFAAKSPMKLVAGKPVLPHKRERSLESKLSGFAILAIIHFDFSQLPYEMVDGSNSMDESKDSESYHSGENSEGEEAPPIKFDVSQCKRMFIPSFGFLQKSAGKPMKESTKKLLDDAISVVSSDKGSESDDGVDCNKSRHVAEATTNEKDGNSMPDKKSKVNREEQSSVSIAIPIKVSTLNDVTCQQSPSDDDSDESTQAHDDEDDEASSETQSSAPSSFFSRSSTPPFDFHGHLNWRNASDPGMHHTPFEEGQTEQQTFPRRIPSSSAFFENLDENDPAFYDNAYLQLRFLDALDPIFPMDDEEGVQVQQALQGTSISRHLRNDNMPEEQVENLTQVPAEAEESINRFSKTV</sequence>
<feature type="compositionally biased region" description="Basic and acidic residues" evidence="1">
    <location>
        <begin position="242"/>
        <end position="251"/>
    </location>
</feature>
<gene>
    <name evidence="2" type="ORF">FA14DRAFT_190424</name>
</gene>
<proteinExistence type="predicted"/>
<feature type="compositionally biased region" description="Low complexity" evidence="1">
    <location>
        <begin position="394"/>
        <end position="411"/>
    </location>
</feature>
<dbReference type="GeneID" id="37023574"/>
<keyword evidence="3" id="KW-1185">Reference proteome</keyword>
<feature type="region of interest" description="Disordered" evidence="1">
    <location>
        <begin position="305"/>
        <end position="444"/>
    </location>
</feature>
<feature type="compositionally biased region" description="Polar residues" evidence="1">
    <location>
        <begin position="362"/>
        <end position="371"/>
    </location>
</feature>
<evidence type="ECO:0000256" key="1">
    <source>
        <dbReference type="SAM" id="MobiDB-lite"/>
    </source>
</evidence>